<gene>
    <name evidence="2" type="ORF">KCG35_24785</name>
</gene>
<protein>
    <submittedName>
        <fullName evidence="2">Uncharacterized protein</fullName>
    </submittedName>
</protein>
<keyword evidence="1" id="KW-0732">Signal</keyword>
<dbReference type="RefSeq" id="WP_215822531.1">
    <property type="nucleotide sequence ID" value="NZ_JAGSOY010000201.1"/>
</dbReference>
<evidence type="ECO:0000313" key="3">
    <source>
        <dbReference type="Proteomes" id="UP000690515"/>
    </source>
</evidence>
<dbReference type="Proteomes" id="UP000690515">
    <property type="component" value="Unassembled WGS sequence"/>
</dbReference>
<comment type="caution">
    <text evidence="2">The sequence shown here is derived from an EMBL/GenBank/DDBJ whole genome shotgun (WGS) entry which is preliminary data.</text>
</comment>
<dbReference type="EMBL" id="JAGSOY010000201">
    <property type="protein sequence ID" value="MBU2714268.1"/>
    <property type="molecule type" value="Genomic_DNA"/>
</dbReference>
<accession>A0ABS5ZK47</accession>
<evidence type="ECO:0000256" key="1">
    <source>
        <dbReference type="SAM" id="SignalP"/>
    </source>
</evidence>
<name>A0ABS5ZK47_9GAMM</name>
<feature type="chain" id="PRO_5045167810" evidence="1">
    <location>
        <begin position="28"/>
        <end position="435"/>
    </location>
</feature>
<keyword evidence="3" id="KW-1185">Reference proteome</keyword>
<sequence>MSANFRKLYLPAYAGLFSSLVSLSSFAVETTSTNVIEYPSSCDEKVGTASWSCWKHFAMRGFLLSHGLTERLTYRPYWKQKRRTIPVLTVEFIGDQEIKIPDSPYAHHVNTFCKPDGTQEVEQGYALQHGMSYKLNEIASSISEGGACLVEFTSKVEKDRYLQIKVKPTEVKPTEVKPTEVKPSEEGVIKVPRYKPKLYTPELVSFYTPSVNTLDELSQLSETELRQECYAYEYKYIHSYNRRHDKICTWVKIKMQILDQDWKREIKEMMERKEAEEKICNQAKFNPDIKIQPPLFCNDNNDLTLQVKNLQSLPTLDYSFVGDNSLYNDGTETDPRIHIICTGLTDNYGNTRATHEMSNAYLDKYKRINLSSIFNKKIHTTIQNHKAGVFIDMDEMADMLNVQGINECFIEKLDGYHKDAGTITPHLWITNKTTQ</sequence>
<feature type="signal peptide" evidence="1">
    <location>
        <begin position="1"/>
        <end position="27"/>
    </location>
</feature>
<proteinExistence type="predicted"/>
<reference evidence="2 3" key="1">
    <citation type="submission" date="2021-04" db="EMBL/GenBank/DDBJ databases">
        <authorList>
            <person name="Pira H."/>
            <person name="Risdian C."/>
            <person name="Wink J."/>
        </authorList>
    </citation>
    <scope>NUCLEOTIDE SEQUENCE [LARGE SCALE GENOMIC DNA]</scope>
    <source>
        <strain evidence="2 3">WH53</strain>
    </source>
</reference>
<evidence type="ECO:0000313" key="2">
    <source>
        <dbReference type="EMBL" id="MBU2714268.1"/>
    </source>
</evidence>
<organism evidence="2 3">
    <name type="scientific">Zooshikella harenae</name>
    <dbReference type="NCBI Taxonomy" id="2827238"/>
    <lineage>
        <taxon>Bacteria</taxon>
        <taxon>Pseudomonadati</taxon>
        <taxon>Pseudomonadota</taxon>
        <taxon>Gammaproteobacteria</taxon>
        <taxon>Oceanospirillales</taxon>
        <taxon>Zooshikellaceae</taxon>
        <taxon>Zooshikella</taxon>
    </lineage>
</organism>